<evidence type="ECO:0000256" key="4">
    <source>
        <dbReference type="ARBA" id="ARBA00023242"/>
    </source>
</evidence>
<dbReference type="Proteomes" id="UP000886611">
    <property type="component" value="Unassembled WGS sequence"/>
</dbReference>
<keyword evidence="2" id="KW-0805">Transcription regulation</keyword>
<dbReference type="Pfam" id="PF07545">
    <property type="entry name" value="Vg_Tdu"/>
    <property type="match status" value="1"/>
</dbReference>
<feature type="region of interest" description="Disordered" evidence="6">
    <location>
        <begin position="241"/>
        <end position="265"/>
    </location>
</feature>
<evidence type="ECO:0000256" key="3">
    <source>
        <dbReference type="ARBA" id="ARBA00023163"/>
    </source>
</evidence>
<evidence type="ECO:0000313" key="8">
    <source>
        <dbReference type="EMBL" id="KAG2457346.1"/>
    </source>
</evidence>
<evidence type="ECO:0000256" key="5">
    <source>
        <dbReference type="ARBA" id="ARBA00025784"/>
    </source>
</evidence>
<evidence type="ECO:0000256" key="2">
    <source>
        <dbReference type="ARBA" id="ARBA00023015"/>
    </source>
</evidence>
<feature type="region of interest" description="Disordered" evidence="6">
    <location>
        <begin position="564"/>
        <end position="589"/>
    </location>
</feature>
<organism evidence="8 9">
    <name type="scientific">Polypterus senegalus</name>
    <name type="common">Senegal bichir</name>
    <dbReference type="NCBI Taxonomy" id="55291"/>
    <lineage>
        <taxon>Eukaryota</taxon>
        <taxon>Metazoa</taxon>
        <taxon>Chordata</taxon>
        <taxon>Craniata</taxon>
        <taxon>Vertebrata</taxon>
        <taxon>Euteleostomi</taxon>
        <taxon>Actinopterygii</taxon>
        <taxon>Polypteriformes</taxon>
        <taxon>Polypteridae</taxon>
        <taxon>Polypterus</taxon>
    </lineage>
</organism>
<dbReference type="Gene3D" id="3.40.50.150">
    <property type="entry name" value="Vaccinia Virus protein VP39"/>
    <property type="match status" value="1"/>
</dbReference>
<dbReference type="GO" id="GO:0005634">
    <property type="term" value="C:nucleus"/>
    <property type="evidence" value="ECO:0007669"/>
    <property type="project" value="UniProtKB-SubCell"/>
</dbReference>
<dbReference type="GO" id="GO:0006355">
    <property type="term" value="P:regulation of DNA-templated transcription"/>
    <property type="evidence" value="ECO:0007669"/>
    <property type="project" value="InterPro"/>
</dbReference>
<comment type="caution">
    <text evidence="8">The sequence shown here is derived from an EMBL/GenBank/DDBJ whole genome shotgun (WGS) entry which is preliminary data.</text>
</comment>
<comment type="similarity">
    <text evidence="5">Belongs to the vestigial family.</text>
</comment>
<protein>
    <submittedName>
        <fullName evidence="8">NSUN3 protein</fullName>
    </submittedName>
</protein>
<dbReference type="InterPro" id="IPR029063">
    <property type="entry name" value="SAM-dependent_MTases_sf"/>
</dbReference>
<dbReference type="InterPro" id="IPR049560">
    <property type="entry name" value="MeTrfase_RsmB-F_NOP2_cat"/>
</dbReference>
<dbReference type="Gene3D" id="6.20.240.40">
    <property type="match status" value="1"/>
</dbReference>
<feature type="non-terminal residue" evidence="8">
    <location>
        <position position="589"/>
    </location>
</feature>
<evidence type="ECO:0000259" key="7">
    <source>
        <dbReference type="Pfam" id="PF01189"/>
    </source>
</evidence>
<name>A0A8X8BJ65_POLSE</name>
<accession>A0A8X8BJ65</accession>
<gene>
    <name evidence="8" type="primary">Nsun3</name>
    <name evidence="8" type="ORF">GTO96_0013435</name>
</gene>
<keyword evidence="3" id="KW-0804">Transcription</keyword>
<keyword evidence="9" id="KW-1185">Reference proteome</keyword>
<evidence type="ECO:0000313" key="9">
    <source>
        <dbReference type="Proteomes" id="UP000886611"/>
    </source>
</evidence>
<feature type="region of interest" description="Disordered" evidence="6">
    <location>
        <begin position="39"/>
        <end position="58"/>
    </location>
</feature>
<sequence>MSCLDVLCGARQGLPPSVPAGFKEQYGQLGRQRGTRMLEAEDAKDKQETEAETEEAAKEPEYLNSRCVLFTYFQGDIGDVVDEHFTRALSQTSDCRAELKCSKTWRDSSPVPSSQCTTFPASFWSSSYQPQVAPCIAGVHTDFPAASTTPAVAFHNSDPLGWGHSLQQPSLANPATFTDSWHYQLASQASPSYPHVHDVYSHLHHHHHQHPHHLLHHSHSSHLDPRYSSLLVPAMRAAHSRNSTTTCDMTKGDGTSTSQPWTGTFQGMERQPLKKQISKIVLSHFDQQYPKELGNLWESIRSVLLCPNSWQYAVLLNRFNGSLDLKTCLSSKGYVPLQSIISGHQKNPLECFVSKTFSRFPSQKHRPGVLKQYYLLGAASVLPVLALEPQNGDKILDMCSAPGGKSIAIMQAALPGHLHCNDQDSSRVKRLKETLESFIPSCFNDAVTVSNLDGRCFGAEETFDKVSPPSAVPLSLTVALRKLEECLRPVESPLLQVLCAVFEELQKLKGKVIASSETPRAVEERRDTGAFGRRSMAGKVSTALPVEHNGESAEIGCDVNERHQVSDCPTADAESEIAGAGRTRADECR</sequence>
<dbReference type="Pfam" id="PF01189">
    <property type="entry name" value="Methyltr_RsmB-F"/>
    <property type="match status" value="1"/>
</dbReference>
<reference evidence="8 9" key="1">
    <citation type="journal article" date="2021" name="Cell">
        <title>Tracing the genetic footprints of vertebrate landing in non-teleost ray-finned fishes.</title>
        <authorList>
            <person name="Bi X."/>
            <person name="Wang K."/>
            <person name="Yang L."/>
            <person name="Pan H."/>
            <person name="Jiang H."/>
            <person name="Wei Q."/>
            <person name="Fang M."/>
            <person name="Yu H."/>
            <person name="Zhu C."/>
            <person name="Cai Y."/>
            <person name="He Y."/>
            <person name="Gan X."/>
            <person name="Zeng H."/>
            <person name="Yu D."/>
            <person name="Zhu Y."/>
            <person name="Jiang H."/>
            <person name="Qiu Q."/>
            <person name="Yang H."/>
            <person name="Zhang Y.E."/>
            <person name="Wang W."/>
            <person name="Zhu M."/>
            <person name="He S."/>
            <person name="Zhang G."/>
        </authorList>
    </citation>
    <scope>NUCLEOTIDE SEQUENCE [LARGE SCALE GENOMIC DNA]</scope>
    <source>
        <strain evidence="8">Bchr_013</strain>
    </source>
</reference>
<dbReference type="AlphaFoldDB" id="A0A8X8BJ65"/>
<dbReference type="EMBL" id="JAATIS010008602">
    <property type="protein sequence ID" value="KAG2457346.1"/>
    <property type="molecule type" value="Genomic_DNA"/>
</dbReference>
<dbReference type="InterPro" id="IPR011520">
    <property type="entry name" value="Vg_fam"/>
</dbReference>
<feature type="domain" description="SAM-dependent methyltransferase RsmB-F/NOP2-type catalytic core" evidence="7">
    <location>
        <begin position="385"/>
        <end position="466"/>
    </location>
</feature>
<proteinExistence type="inferred from homology"/>
<keyword evidence="4" id="KW-0539">Nucleus</keyword>
<dbReference type="SUPFAM" id="SSF53335">
    <property type="entry name" value="S-adenosyl-L-methionine-dependent methyltransferases"/>
    <property type="match status" value="1"/>
</dbReference>
<feature type="non-terminal residue" evidence="8">
    <location>
        <position position="1"/>
    </location>
</feature>
<comment type="subcellular location">
    <subcellularLocation>
        <location evidence="1">Nucleus</location>
    </subcellularLocation>
</comment>
<evidence type="ECO:0000256" key="6">
    <source>
        <dbReference type="SAM" id="MobiDB-lite"/>
    </source>
</evidence>
<evidence type="ECO:0000256" key="1">
    <source>
        <dbReference type="ARBA" id="ARBA00004123"/>
    </source>
</evidence>
<dbReference type="PANTHER" id="PTHR15950">
    <property type="entry name" value="TRANSCRIPTION COFACTOR VESTIGIAL-LIKE PROTEIN"/>
    <property type="match status" value="1"/>
</dbReference>
<dbReference type="PANTHER" id="PTHR15950:SF16">
    <property type="entry name" value="TRANSCRIPTION COFACTOR VESTIGIAL-LIKE PROTEIN 3"/>
    <property type="match status" value="1"/>
</dbReference>